<dbReference type="AlphaFoldDB" id="A0A4P0YCU0"/>
<name>A0A4P0YCU0_KLEPN</name>
<gene>
    <name evidence="1" type="ORF">NCTC9183_05379</name>
</gene>
<organism evidence="1">
    <name type="scientific">Klebsiella pneumoniae</name>
    <dbReference type="NCBI Taxonomy" id="573"/>
    <lineage>
        <taxon>Bacteria</taxon>
        <taxon>Pseudomonadati</taxon>
        <taxon>Pseudomonadota</taxon>
        <taxon>Gammaproteobacteria</taxon>
        <taxon>Enterobacterales</taxon>
        <taxon>Enterobacteriaceae</taxon>
        <taxon>Klebsiella/Raoultella group</taxon>
        <taxon>Klebsiella</taxon>
        <taxon>Klebsiella pneumoniae complex</taxon>
    </lineage>
</organism>
<dbReference type="EMBL" id="CABDVL010000003">
    <property type="protein sequence ID" value="VTM58145.1"/>
    <property type="molecule type" value="Genomic_DNA"/>
</dbReference>
<proteinExistence type="predicted"/>
<protein>
    <submittedName>
        <fullName evidence="1">Uncharacterized protein</fullName>
    </submittedName>
</protein>
<dbReference type="Proteomes" id="UP000507695">
    <property type="component" value="Unassembled WGS sequence"/>
</dbReference>
<reference evidence="1" key="1">
    <citation type="submission" date="2019-04" db="EMBL/GenBank/DDBJ databases">
        <authorList>
            <consortium name="Pathogen Informatics"/>
        </authorList>
    </citation>
    <scope>NUCLEOTIDE SEQUENCE</scope>
    <source>
        <strain evidence="1">NCTC9183</strain>
    </source>
</reference>
<evidence type="ECO:0000313" key="1">
    <source>
        <dbReference type="EMBL" id="VTM58145.1"/>
    </source>
</evidence>
<sequence>MAQRLPGLVYSGGMLNRRKLFRRRRAGKFIRMVLALQILIPDSQLFKREGIAGW</sequence>
<accession>A0A4P0YCU0</accession>